<proteinExistence type="predicted"/>
<feature type="region of interest" description="Disordered" evidence="1">
    <location>
        <begin position="141"/>
        <end position="161"/>
    </location>
</feature>
<keyword evidence="2" id="KW-0732">Signal</keyword>
<evidence type="ECO:0000313" key="3">
    <source>
        <dbReference type="EMBL" id="MXU95609.1"/>
    </source>
</evidence>
<organism evidence="3">
    <name type="scientific">Ixodes ricinus</name>
    <name type="common">Common tick</name>
    <name type="synonym">Acarus ricinus</name>
    <dbReference type="NCBI Taxonomy" id="34613"/>
    <lineage>
        <taxon>Eukaryota</taxon>
        <taxon>Metazoa</taxon>
        <taxon>Ecdysozoa</taxon>
        <taxon>Arthropoda</taxon>
        <taxon>Chelicerata</taxon>
        <taxon>Arachnida</taxon>
        <taxon>Acari</taxon>
        <taxon>Parasitiformes</taxon>
        <taxon>Ixodida</taxon>
        <taxon>Ixodoidea</taxon>
        <taxon>Ixodidae</taxon>
        <taxon>Ixodinae</taxon>
        <taxon>Ixodes</taxon>
    </lineage>
</organism>
<name>A0A6B0V0R1_IXORI</name>
<dbReference type="EMBL" id="GIFC01013526">
    <property type="protein sequence ID" value="MXU95609.1"/>
    <property type="molecule type" value="Transcribed_RNA"/>
</dbReference>
<sequence length="190" mass="21208">MEMRTLRIVCALLLGLVTDLGEGRRGVPFGCNTPPSGLRWCLNEGDDKECTSVVKELCERTVTVNGERKVERLRSYTTQAWEPGVLVRNHCDSIPSMTAVANFFGPGRSYDGSNQDNGHAAIFIRCLRGGEDGVEVYDQSRRNPLKTREMQHMSSTRTSNGSTFYTIDIKSTATPLFNQDESSHPCRRSQ</sequence>
<evidence type="ECO:0000256" key="2">
    <source>
        <dbReference type="SAM" id="SignalP"/>
    </source>
</evidence>
<feature type="compositionally biased region" description="Basic and acidic residues" evidence="1">
    <location>
        <begin position="141"/>
        <end position="151"/>
    </location>
</feature>
<evidence type="ECO:0000256" key="1">
    <source>
        <dbReference type="SAM" id="MobiDB-lite"/>
    </source>
</evidence>
<reference evidence="3" key="1">
    <citation type="submission" date="2019-12" db="EMBL/GenBank/DDBJ databases">
        <title>An insight into the sialome of adult female Ixodes ricinus ticks feeding for 6 days.</title>
        <authorList>
            <person name="Perner J."/>
            <person name="Ribeiro J.M.C."/>
        </authorList>
    </citation>
    <scope>NUCLEOTIDE SEQUENCE</scope>
    <source>
        <strain evidence="3">Semi-engorged</strain>
        <tissue evidence="3">Salivary glands</tissue>
    </source>
</reference>
<feature type="signal peptide" evidence="2">
    <location>
        <begin position="1"/>
        <end position="23"/>
    </location>
</feature>
<accession>A0A6B0V0R1</accession>
<feature type="chain" id="PRO_5025528710" evidence="2">
    <location>
        <begin position="24"/>
        <end position="190"/>
    </location>
</feature>
<dbReference type="AlphaFoldDB" id="A0A6B0V0R1"/>
<feature type="compositionally biased region" description="Polar residues" evidence="1">
    <location>
        <begin position="152"/>
        <end position="161"/>
    </location>
</feature>
<protein>
    <submittedName>
        <fullName evidence="3">Putative conserved secreted protein</fullName>
    </submittedName>
</protein>